<dbReference type="OrthoDB" id="544685at2759"/>
<organism evidence="18">
    <name type="scientific">Vitis vinifera</name>
    <name type="common">Grape</name>
    <dbReference type="NCBI Taxonomy" id="29760"/>
    <lineage>
        <taxon>Eukaryota</taxon>
        <taxon>Viridiplantae</taxon>
        <taxon>Streptophyta</taxon>
        <taxon>Embryophyta</taxon>
        <taxon>Tracheophyta</taxon>
        <taxon>Spermatophyta</taxon>
        <taxon>Magnoliopsida</taxon>
        <taxon>eudicotyledons</taxon>
        <taxon>Gunneridae</taxon>
        <taxon>Pentapetalae</taxon>
        <taxon>rosids</taxon>
        <taxon>Vitales</taxon>
        <taxon>Vitaceae</taxon>
        <taxon>Viteae</taxon>
        <taxon>Vitis</taxon>
    </lineage>
</organism>
<keyword evidence="9" id="KW-0520">NAD</keyword>
<feature type="domain" description="TIR" evidence="17">
    <location>
        <begin position="674"/>
        <end position="826"/>
    </location>
</feature>
<dbReference type="GO" id="GO:0050982">
    <property type="term" value="P:detection of mechanical stimulus"/>
    <property type="evidence" value="ECO:0007669"/>
    <property type="project" value="UniProtKB-ARBA"/>
</dbReference>
<dbReference type="Gene3D" id="2.30.30.60">
    <property type="match status" value="1"/>
</dbReference>
<feature type="compositionally biased region" description="Low complexity" evidence="15">
    <location>
        <begin position="7"/>
        <end position="18"/>
    </location>
</feature>
<evidence type="ECO:0000256" key="10">
    <source>
        <dbReference type="ARBA" id="ARBA00023065"/>
    </source>
</evidence>
<reference evidence="18" key="1">
    <citation type="journal article" date="2007" name="PLoS ONE">
        <title>The first genome sequence of an elite grapevine cultivar (Pinot noir Vitis vinifera L.): coping with a highly heterozygous genome.</title>
        <authorList>
            <person name="Velasco R."/>
            <person name="Zharkikh A."/>
            <person name="Troggio M."/>
            <person name="Cartwright D.A."/>
            <person name="Cestaro A."/>
            <person name="Pruss D."/>
            <person name="Pindo M."/>
            <person name="FitzGerald L.M."/>
            <person name="Vezzulli S."/>
            <person name="Reid J."/>
            <person name="Malacarne G."/>
            <person name="Iliev D."/>
            <person name="Coppola G."/>
            <person name="Wardell B."/>
            <person name="Micheletti D."/>
            <person name="Macalma T."/>
            <person name="Facci M."/>
            <person name="Mitchell J.T."/>
            <person name="Perazzolli M."/>
            <person name="Eldredge G."/>
            <person name="Gatto P."/>
            <person name="Oyzerski R."/>
            <person name="Moretto M."/>
            <person name="Gutin N."/>
            <person name="Stefanini M."/>
            <person name="Chen Y."/>
            <person name="Segala C."/>
            <person name="Davenport C."/>
            <person name="Dematte L."/>
            <person name="Mraz A."/>
            <person name="Battilana J."/>
            <person name="Stormo K."/>
            <person name="Costa F."/>
            <person name="Tao Q."/>
            <person name="Si-Ammour A."/>
            <person name="Harkins T."/>
            <person name="Lackey A."/>
            <person name="Perbost C."/>
            <person name="Taillon B."/>
            <person name="Stella A."/>
            <person name="Solovyev V."/>
            <person name="Fawcett J.A."/>
            <person name="Sterck L."/>
            <person name="Vandepoele K."/>
            <person name="Grando S.M."/>
            <person name="Toppo S."/>
            <person name="Moser C."/>
            <person name="Lanchbury J."/>
            <person name="Bogden R."/>
            <person name="Skolnick M."/>
            <person name="Sgaramella V."/>
            <person name="Bhatnagar S.K."/>
            <person name="Fontana P."/>
            <person name="Gutin A."/>
            <person name="Van de Peer Y."/>
            <person name="Salamini F."/>
            <person name="Viola R."/>
        </authorList>
    </citation>
    <scope>NUCLEOTIDE SEQUENCE</scope>
</reference>
<gene>
    <name evidence="18" type="ORF">VITISV_007865</name>
</gene>
<evidence type="ECO:0000256" key="16">
    <source>
        <dbReference type="SAM" id="Phobius"/>
    </source>
</evidence>
<evidence type="ECO:0000256" key="5">
    <source>
        <dbReference type="ARBA" id="ARBA00022448"/>
    </source>
</evidence>
<keyword evidence="13" id="KW-0407">Ion channel</keyword>
<name>A5CBH1_VITVI</name>
<evidence type="ECO:0000256" key="15">
    <source>
        <dbReference type="SAM" id="MobiDB-lite"/>
    </source>
</evidence>
<feature type="transmembrane region" description="Helical" evidence="16">
    <location>
        <begin position="440"/>
        <end position="460"/>
    </location>
</feature>
<evidence type="ECO:0000256" key="14">
    <source>
        <dbReference type="ARBA" id="ARBA00061488"/>
    </source>
</evidence>
<keyword evidence="7 16" id="KW-0812">Transmembrane</keyword>
<dbReference type="InterPro" id="IPR010920">
    <property type="entry name" value="LSM_dom_sf"/>
</dbReference>
<keyword evidence="10" id="KW-0406">Ion transport</keyword>
<comment type="similarity">
    <text evidence="14">Belongs to the disease resistance TIR-NB-LRR family.</text>
</comment>
<evidence type="ECO:0000256" key="12">
    <source>
        <dbReference type="ARBA" id="ARBA00023242"/>
    </source>
</evidence>
<evidence type="ECO:0000256" key="6">
    <source>
        <dbReference type="ARBA" id="ARBA00022490"/>
    </source>
</evidence>
<dbReference type="GO" id="GO:0043068">
    <property type="term" value="P:positive regulation of programmed cell death"/>
    <property type="evidence" value="ECO:0007669"/>
    <property type="project" value="UniProtKB-ARBA"/>
</dbReference>
<evidence type="ECO:0000256" key="9">
    <source>
        <dbReference type="ARBA" id="ARBA00023027"/>
    </source>
</evidence>
<dbReference type="ExpressionAtlas" id="A5CBH1">
    <property type="expression patterns" value="baseline and differential"/>
</dbReference>
<accession>A5CBH1</accession>
<keyword evidence="11 16" id="KW-0472">Membrane</keyword>
<dbReference type="InterPro" id="IPR006685">
    <property type="entry name" value="MscS_channel_2nd"/>
</dbReference>
<dbReference type="GO" id="GO:0050832">
    <property type="term" value="P:defense response to fungus"/>
    <property type="evidence" value="ECO:0007669"/>
    <property type="project" value="UniProtKB-ARBA"/>
</dbReference>
<feature type="region of interest" description="Disordered" evidence="15">
    <location>
        <begin position="1"/>
        <end position="85"/>
    </location>
</feature>
<proteinExistence type="inferred from homology"/>
<dbReference type="PANTHER" id="PTHR31618">
    <property type="entry name" value="MECHANOSENSITIVE ION CHANNEL PROTEIN 5"/>
    <property type="match status" value="1"/>
</dbReference>
<dbReference type="Gene3D" id="3.40.50.10140">
    <property type="entry name" value="Toll/interleukin-1 receptor homology (TIR) domain"/>
    <property type="match status" value="1"/>
</dbReference>
<keyword evidence="12" id="KW-0539">Nucleus</keyword>
<dbReference type="GO" id="GO:0005634">
    <property type="term" value="C:nucleus"/>
    <property type="evidence" value="ECO:0007669"/>
    <property type="project" value="UniProtKB-SubCell"/>
</dbReference>
<protein>
    <recommendedName>
        <fullName evidence="17">TIR domain-containing protein</fullName>
    </recommendedName>
</protein>
<dbReference type="GO" id="GO:0005737">
    <property type="term" value="C:cytoplasm"/>
    <property type="evidence" value="ECO:0007669"/>
    <property type="project" value="UniProtKB-SubCell"/>
</dbReference>
<dbReference type="InterPro" id="IPR035897">
    <property type="entry name" value="Toll_tir_struct_dom_sf"/>
</dbReference>
<evidence type="ECO:0000313" key="18">
    <source>
        <dbReference type="EMBL" id="CAN79900.1"/>
    </source>
</evidence>
<dbReference type="GO" id="GO:0005886">
    <property type="term" value="C:plasma membrane"/>
    <property type="evidence" value="ECO:0007669"/>
    <property type="project" value="UniProtKB-ARBA"/>
</dbReference>
<keyword evidence="5" id="KW-0813">Transport</keyword>
<feature type="compositionally biased region" description="Acidic residues" evidence="15">
    <location>
        <begin position="60"/>
        <end position="79"/>
    </location>
</feature>
<dbReference type="SUPFAM" id="SSF52200">
    <property type="entry name" value="Toll/Interleukin receptor TIR domain"/>
    <property type="match status" value="1"/>
</dbReference>
<keyword evidence="8 16" id="KW-1133">Transmembrane helix</keyword>
<feature type="transmembrane region" description="Helical" evidence="16">
    <location>
        <begin position="208"/>
        <end position="227"/>
    </location>
</feature>
<evidence type="ECO:0000256" key="11">
    <source>
        <dbReference type="ARBA" id="ARBA00023136"/>
    </source>
</evidence>
<evidence type="ECO:0000256" key="8">
    <source>
        <dbReference type="ARBA" id="ARBA00022989"/>
    </source>
</evidence>
<dbReference type="PROSITE" id="PS50104">
    <property type="entry name" value="TIR"/>
    <property type="match status" value="1"/>
</dbReference>
<dbReference type="FunFam" id="3.40.50.10140:FF:000007">
    <property type="entry name" value="Disease resistance protein (TIR-NBS-LRR class)"/>
    <property type="match status" value="1"/>
</dbReference>
<evidence type="ECO:0000256" key="3">
    <source>
        <dbReference type="ARBA" id="ARBA00004496"/>
    </source>
</evidence>
<dbReference type="PANTHER" id="PTHR31618:SF26">
    <property type="entry name" value="MECHANOSENSITIVE ION CHANNEL PROTEIN"/>
    <property type="match status" value="1"/>
</dbReference>
<evidence type="ECO:0000256" key="13">
    <source>
        <dbReference type="ARBA" id="ARBA00023303"/>
    </source>
</evidence>
<dbReference type="Pfam" id="PF01582">
    <property type="entry name" value="TIR"/>
    <property type="match status" value="1"/>
</dbReference>
<evidence type="ECO:0000256" key="4">
    <source>
        <dbReference type="ARBA" id="ARBA00008017"/>
    </source>
</evidence>
<evidence type="ECO:0000259" key="17">
    <source>
        <dbReference type="PROSITE" id="PS50104"/>
    </source>
</evidence>
<dbReference type="InterPro" id="IPR023408">
    <property type="entry name" value="MscS_beta-dom_sf"/>
</dbReference>
<dbReference type="GO" id="GO:0008381">
    <property type="term" value="F:mechanosensitive monoatomic ion channel activity"/>
    <property type="evidence" value="ECO:0007669"/>
    <property type="project" value="UniProtKB-ARBA"/>
</dbReference>
<sequence>MEDQKQPPDQVVVVIDQPKAPPTTLRRLNYPKPKARFAETNYPIPPKSEELEPLNPYEDSSSDDDDEWFDDVDKEDEEDGKYREQARKRRRINRRALIEWVLFCTIMTGLICSLTLKSLKDEVKWGLKIWKWCLMVMLLFCGRLVSGWVVGFLVFIIERNFMLREKVLYFVYGLRKSFQNCVWLGLVLLAWMIMFPNVHKHNKVLQKAFRALVAVLIAATIWLLKIVMVKVLASSFHVATFFDRMKESVFHHYVLEALSGPPLDEEERDRPKRRVLMASQSLPAKLRDGPPKTVTQTKSSRKIDMKKLRRLSRRASAWSVKRLVSYVRSSGLSTISRTVDDFGKAESEITSEWEARTSAQRIFKNVAKPHAKFIEEEDLLRFLTSDEVCTILPLFEGAVETSRITKSSFRNWVVQAYVERKSLAHSLNDTKTAVHQLHKIASAIVIVVIVVVSLLVMGLATSKVILVVTSQLLLAGFVFQNSCKTVFESIIFVFVMHPFDVGDRCVIDGVQMIVEEMNILSTVFLRFDSEKIYFPNSVLLTKPISNFRRSPDMADMIDFVIDFSTPLDTINNLKKAIQTYIEGKPKYWNQKHTVIVKEIENMNKLKMCLCVTHTMNHQNFGEKNLRKTELLFELKRIFESLGIKYHLLPQEKGSMASSTTQIFSSSTSTSNPQFTYDVFLSFRGEDTRSTFTDHLYSALVSNGIHTFRDDEELEKGGVIAGELLNAIEESRIFIIIFSKDYANSSWCLNELEKITECMATNDQQIILPIFYHVDPSEVRKQTGTYGEAFADHEKDADQEKKEKIQKWRIALTEASNLAGYDRQKYQ</sequence>
<dbReference type="FunFam" id="2.30.30.60:FF:000003">
    <property type="entry name" value="Predicted mechanosensitive ion channel"/>
    <property type="match status" value="1"/>
</dbReference>
<comment type="subcellular location">
    <subcellularLocation>
        <location evidence="3">Cytoplasm</location>
    </subcellularLocation>
    <subcellularLocation>
        <location evidence="2">Membrane</location>
        <topology evidence="2">Multi-pass membrane protein</topology>
    </subcellularLocation>
    <subcellularLocation>
        <location evidence="1">Nucleus</location>
    </subcellularLocation>
</comment>
<evidence type="ECO:0000256" key="2">
    <source>
        <dbReference type="ARBA" id="ARBA00004141"/>
    </source>
</evidence>
<dbReference type="Pfam" id="PF00924">
    <property type="entry name" value="MS_channel_2nd"/>
    <property type="match status" value="1"/>
</dbReference>
<dbReference type="SMART" id="SM00255">
    <property type="entry name" value="TIR"/>
    <property type="match status" value="1"/>
</dbReference>
<dbReference type="SUPFAM" id="SSF50182">
    <property type="entry name" value="Sm-like ribonucleoproteins"/>
    <property type="match status" value="1"/>
</dbReference>
<feature type="transmembrane region" description="Helical" evidence="16">
    <location>
        <begin position="178"/>
        <end position="196"/>
    </location>
</feature>
<dbReference type="InterPro" id="IPR016688">
    <property type="entry name" value="MscS-like_plants/fungi"/>
</dbReference>
<comment type="similarity">
    <text evidence="4">Belongs to the MscS (TC 1.A.23) family.</text>
</comment>
<feature type="transmembrane region" description="Helical" evidence="16">
    <location>
        <begin position="97"/>
        <end position="117"/>
    </location>
</feature>
<dbReference type="InterPro" id="IPR000157">
    <property type="entry name" value="TIR_dom"/>
</dbReference>
<evidence type="ECO:0000256" key="1">
    <source>
        <dbReference type="ARBA" id="ARBA00004123"/>
    </source>
</evidence>
<dbReference type="AlphaFoldDB" id="A5CBH1"/>
<feature type="transmembrane region" description="Helical" evidence="16">
    <location>
        <begin position="129"/>
        <end position="157"/>
    </location>
</feature>
<dbReference type="GO" id="GO:0007165">
    <property type="term" value="P:signal transduction"/>
    <property type="evidence" value="ECO:0007669"/>
    <property type="project" value="InterPro"/>
</dbReference>
<dbReference type="EMBL" id="AM489070">
    <property type="protein sequence ID" value="CAN79900.1"/>
    <property type="molecule type" value="Genomic_DNA"/>
</dbReference>
<evidence type="ECO:0000256" key="7">
    <source>
        <dbReference type="ARBA" id="ARBA00022692"/>
    </source>
</evidence>
<keyword evidence="6" id="KW-0963">Cytoplasm</keyword>